<evidence type="ECO:0000313" key="3">
    <source>
        <dbReference type="EMBL" id="HBP30024.1"/>
    </source>
</evidence>
<name>A0A356LGH6_9BURK</name>
<dbReference type="PIRSF" id="PIRSF017082">
    <property type="entry name" value="YflP"/>
    <property type="match status" value="1"/>
</dbReference>
<organism evidence="3 4">
    <name type="scientific">Advenella kashmirensis</name>
    <dbReference type="NCBI Taxonomy" id="310575"/>
    <lineage>
        <taxon>Bacteria</taxon>
        <taxon>Pseudomonadati</taxon>
        <taxon>Pseudomonadota</taxon>
        <taxon>Betaproteobacteria</taxon>
        <taxon>Burkholderiales</taxon>
        <taxon>Alcaligenaceae</taxon>
    </lineage>
</organism>
<comment type="similarity">
    <text evidence="1">Belongs to the UPF0065 (bug) family.</text>
</comment>
<dbReference type="InterPro" id="IPR042100">
    <property type="entry name" value="Bug_dom1"/>
</dbReference>
<feature type="chain" id="PRO_5016857262" evidence="2">
    <location>
        <begin position="25"/>
        <end position="324"/>
    </location>
</feature>
<accession>A0A356LGH6</accession>
<dbReference type="InterPro" id="IPR005064">
    <property type="entry name" value="BUG"/>
</dbReference>
<keyword evidence="2" id="KW-0732">Signal</keyword>
<evidence type="ECO:0000256" key="2">
    <source>
        <dbReference type="SAM" id="SignalP"/>
    </source>
</evidence>
<dbReference type="Gene3D" id="3.40.190.10">
    <property type="entry name" value="Periplasmic binding protein-like II"/>
    <property type="match status" value="1"/>
</dbReference>
<dbReference type="Proteomes" id="UP000264036">
    <property type="component" value="Unassembled WGS sequence"/>
</dbReference>
<dbReference type="SUPFAM" id="SSF53850">
    <property type="entry name" value="Periplasmic binding protein-like II"/>
    <property type="match status" value="1"/>
</dbReference>
<dbReference type="AlphaFoldDB" id="A0A356LGH6"/>
<evidence type="ECO:0000256" key="1">
    <source>
        <dbReference type="ARBA" id="ARBA00006987"/>
    </source>
</evidence>
<dbReference type="CDD" id="cd13578">
    <property type="entry name" value="PBP2_Bug27"/>
    <property type="match status" value="1"/>
</dbReference>
<protein>
    <submittedName>
        <fullName evidence="3">ABC transporter substrate-binding protein</fullName>
    </submittedName>
</protein>
<reference evidence="3 4" key="1">
    <citation type="journal article" date="2018" name="Nat. Biotechnol.">
        <title>A standardized bacterial taxonomy based on genome phylogeny substantially revises the tree of life.</title>
        <authorList>
            <person name="Parks D.H."/>
            <person name="Chuvochina M."/>
            <person name="Waite D.W."/>
            <person name="Rinke C."/>
            <person name="Skarshewski A."/>
            <person name="Chaumeil P.A."/>
            <person name="Hugenholtz P."/>
        </authorList>
    </citation>
    <scope>NUCLEOTIDE SEQUENCE [LARGE SCALE GENOMIC DNA]</scope>
    <source>
        <strain evidence="3">UBA10707</strain>
    </source>
</reference>
<dbReference type="Pfam" id="PF03401">
    <property type="entry name" value="TctC"/>
    <property type="match status" value="1"/>
</dbReference>
<dbReference type="Gene3D" id="3.40.190.150">
    <property type="entry name" value="Bordetella uptake gene, domain 1"/>
    <property type="match status" value="1"/>
</dbReference>
<proteinExistence type="inferred from homology"/>
<dbReference type="EMBL" id="DOEK01000028">
    <property type="protein sequence ID" value="HBP30024.1"/>
    <property type="molecule type" value="Genomic_DNA"/>
</dbReference>
<evidence type="ECO:0000313" key="4">
    <source>
        <dbReference type="Proteomes" id="UP000264036"/>
    </source>
</evidence>
<gene>
    <name evidence="3" type="ORF">DD666_11475</name>
</gene>
<feature type="signal peptide" evidence="2">
    <location>
        <begin position="1"/>
        <end position="24"/>
    </location>
</feature>
<dbReference type="PANTHER" id="PTHR42928">
    <property type="entry name" value="TRICARBOXYLATE-BINDING PROTEIN"/>
    <property type="match status" value="1"/>
</dbReference>
<dbReference type="PANTHER" id="PTHR42928:SF5">
    <property type="entry name" value="BLR1237 PROTEIN"/>
    <property type="match status" value="1"/>
</dbReference>
<sequence length="324" mass="34297">MKKIAVAFATALLTHLSWSSVAQAQERYPQRAVTITVPYSPGGTTDYVARMLAKQMSEISKHSFVVENKPGASGTIATASVMRAKPDGYSLLMNDTTYAMLPAVFKKLSWDPVKDIAPIANVASTPVILIVPANSPFDSLADLVKAAREKPESLTFGSGGKGSSTHLAGEVFQHQAGIKLLHVPYKGAGEALLALVGGTVDVEISATPTAIPQINSGKVRALAISSPQRLPQLPAVPTFAQAGLPDYQVQNWFGLVARAGTPPEIINTLNRLVKESVADQSIQSSFEKLGAQAVGNSPQEFSQQIASEIDSWGHTAARAGLEKQ</sequence>
<comment type="caution">
    <text evidence="3">The sequence shown here is derived from an EMBL/GenBank/DDBJ whole genome shotgun (WGS) entry which is preliminary data.</text>
</comment>